<dbReference type="PANTHER" id="PTHR43301">
    <property type="entry name" value="ARABINAN ENDO-1,5-ALPHA-L-ARABINOSIDASE"/>
    <property type="match status" value="1"/>
</dbReference>
<evidence type="ECO:0000256" key="1">
    <source>
        <dbReference type="ARBA" id="ARBA00004834"/>
    </source>
</evidence>
<proteinExistence type="inferred from homology"/>
<comment type="pathway">
    <text evidence="1">Glycan metabolism; L-arabinan degradation.</text>
</comment>
<comment type="similarity">
    <text evidence="2 5">Belongs to the glycosyl hydrolase 43 family.</text>
</comment>
<evidence type="ECO:0000256" key="3">
    <source>
        <dbReference type="ARBA" id="ARBA00022801"/>
    </source>
</evidence>
<dbReference type="Gene3D" id="2.115.10.20">
    <property type="entry name" value="Glycosyl hydrolase domain, family 43"/>
    <property type="match status" value="1"/>
</dbReference>
<dbReference type="Pfam" id="PF04616">
    <property type="entry name" value="Glyco_hydro_43"/>
    <property type="match status" value="1"/>
</dbReference>
<evidence type="ECO:0000256" key="2">
    <source>
        <dbReference type="ARBA" id="ARBA00009865"/>
    </source>
</evidence>
<gene>
    <name evidence="6" type="ORF">EV213_11463</name>
</gene>
<dbReference type="Proteomes" id="UP000295632">
    <property type="component" value="Unassembled WGS sequence"/>
</dbReference>
<accession>A0A4R6U254</accession>
<dbReference type="SUPFAM" id="SSF75005">
    <property type="entry name" value="Arabinanase/levansucrase/invertase"/>
    <property type="match status" value="1"/>
</dbReference>
<organism evidence="6 7">
    <name type="scientific">Aureibacillus halotolerans</name>
    <dbReference type="NCBI Taxonomy" id="1508390"/>
    <lineage>
        <taxon>Bacteria</taxon>
        <taxon>Bacillati</taxon>
        <taxon>Bacillota</taxon>
        <taxon>Bacilli</taxon>
        <taxon>Bacillales</taxon>
        <taxon>Bacillaceae</taxon>
        <taxon>Aureibacillus</taxon>
    </lineage>
</organism>
<sequence>MMYLFSYFTTEEEKLFLSKSLDGKTWENVNDGKAILASSVGTGQVRDPFVYETDDGTFHVIWTDGWNSQSIGYASSKDLLNWEDERLIPVMTEVEGTLNTWAPEIFYDRTVEAHRIVWSSTVGQPKDAKYDHRIWSVTTKDFKQFSAPSIYFDPGYNVIDACVVDLGETLFMVYKDERGENNLQTEFKYIRSCHLSKTSENRDQPDILSISEKITPPMTEGPTLFKRNSTEWALLFDHFYEKHYASLVSTDLVTWTPENNLDTLPKHPRHGSVWTMKGKIPAI</sequence>
<dbReference type="AlphaFoldDB" id="A0A4R6U254"/>
<evidence type="ECO:0000313" key="6">
    <source>
        <dbReference type="EMBL" id="TDQ37184.1"/>
    </source>
</evidence>
<keyword evidence="4 5" id="KW-0326">Glycosidase</keyword>
<dbReference type="InterPro" id="IPR023296">
    <property type="entry name" value="Glyco_hydro_beta-prop_sf"/>
</dbReference>
<evidence type="ECO:0000256" key="5">
    <source>
        <dbReference type="RuleBase" id="RU361187"/>
    </source>
</evidence>
<comment type="caution">
    <text evidence="6">The sequence shown here is derived from an EMBL/GenBank/DDBJ whole genome shotgun (WGS) entry which is preliminary data.</text>
</comment>
<dbReference type="PANTHER" id="PTHR43301:SF3">
    <property type="entry name" value="ARABINAN ENDO-1,5-ALPHA-L-ARABINOSIDASE A-RELATED"/>
    <property type="match status" value="1"/>
</dbReference>
<reference evidence="6 7" key="1">
    <citation type="submission" date="2019-03" db="EMBL/GenBank/DDBJ databases">
        <title>Genomic Encyclopedia of Type Strains, Phase IV (KMG-IV): sequencing the most valuable type-strain genomes for metagenomic binning, comparative biology and taxonomic classification.</title>
        <authorList>
            <person name="Goeker M."/>
        </authorList>
    </citation>
    <scope>NUCLEOTIDE SEQUENCE [LARGE SCALE GENOMIC DNA]</scope>
    <source>
        <strain evidence="6 7">DSM 28697</strain>
    </source>
</reference>
<keyword evidence="7" id="KW-1185">Reference proteome</keyword>
<dbReference type="GO" id="GO:0005975">
    <property type="term" value="P:carbohydrate metabolic process"/>
    <property type="evidence" value="ECO:0007669"/>
    <property type="project" value="InterPro"/>
</dbReference>
<dbReference type="EMBL" id="SNYJ01000014">
    <property type="protein sequence ID" value="TDQ37184.1"/>
    <property type="molecule type" value="Genomic_DNA"/>
</dbReference>
<name>A0A4R6U254_9BACI</name>
<protein>
    <submittedName>
        <fullName evidence="6">Glycosyl hydrolase family 43</fullName>
    </submittedName>
</protein>
<dbReference type="InterPro" id="IPR006710">
    <property type="entry name" value="Glyco_hydro_43"/>
</dbReference>
<dbReference type="RefSeq" id="WP_133581381.1">
    <property type="nucleotide sequence ID" value="NZ_SNYJ01000014.1"/>
</dbReference>
<evidence type="ECO:0000313" key="7">
    <source>
        <dbReference type="Proteomes" id="UP000295632"/>
    </source>
</evidence>
<dbReference type="CDD" id="cd08983">
    <property type="entry name" value="GH43_Bt3655-like"/>
    <property type="match status" value="1"/>
</dbReference>
<dbReference type="InterPro" id="IPR050727">
    <property type="entry name" value="GH43_arabinanases"/>
</dbReference>
<dbReference type="GO" id="GO:0004553">
    <property type="term" value="F:hydrolase activity, hydrolyzing O-glycosyl compounds"/>
    <property type="evidence" value="ECO:0007669"/>
    <property type="project" value="InterPro"/>
</dbReference>
<keyword evidence="3 5" id="KW-0378">Hydrolase</keyword>
<dbReference type="OrthoDB" id="9758923at2"/>
<evidence type="ECO:0000256" key="4">
    <source>
        <dbReference type="ARBA" id="ARBA00023295"/>
    </source>
</evidence>